<dbReference type="CDD" id="cd09917">
    <property type="entry name" value="F-box_SF"/>
    <property type="match status" value="1"/>
</dbReference>
<dbReference type="InterPro" id="IPR036047">
    <property type="entry name" value="F-box-like_dom_sf"/>
</dbReference>
<evidence type="ECO:0000259" key="1">
    <source>
        <dbReference type="SMART" id="SM00256"/>
    </source>
</evidence>
<proteinExistence type="predicted"/>
<reference evidence="2 3" key="1">
    <citation type="journal article" date="2013" name="PLoS Genet.">
        <title>Genomic mechanisms accounting for the adaptation to parasitism in nematode-trapping fungi.</title>
        <authorList>
            <person name="Meerupati T."/>
            <person name="Andersson K.M."/>
            <person name="Friman E."/>
            <person name="Kumar D."/>
            <person name="Tunlid A."/>
            <person name="Ahren D."/>
        </authorList>
    </citation>
    <scope>NUCLEOTIDE SEQUENCE [LARGE SCALE GENOMIC DNA]</scope>
    <source>
        <strain evidence="2 3">CBS 200.50</strain>
    </source>
</reference>
<evidence type="ECO:0000313" key="2">
    <source>
        <dbReference type="EMBL" id="EPS37069.1"/>
    </source>
</evidence>
<sequence length="349" mass="40102">MNQTSVSSAQLHFRQTRQSPLRYNYNITGETEHSEQTSSISSSEVHISIFPIELLIEIFSDLCLLDQISVLQTCKLWNSIILSSPSLARSRYLPLSTKDSIPYLHRLIDPAGFFRVEFDAKLILPAKCKIGCIEDYGTDRDRAWSLEKVPPRTWRYLEVDDSILSEPLFWPGLSTDKEKDAAASAEKRSIVVEATKGDGKGNRGFRTKYTICDSRIPESLTRSHGLFHSWGVRPTRVKYSLVVDFAVEWKLNLRSFIDRVVQDAVFVLQESMYTVQLRSPNVANVDPPRWYELRFMHNFRDGRMNIWIYDIEYIKGFENLKGATVDLASGNETTSNLAEDILFRQETQI</sequence>
<organism evidence="2 3">
    <name type="scientific">Dactylellina haptotyla (strain CBS 200.50)</name>
    <name type="common">Nematode-trapping fungus</name>
    <name type="synonym">Monacrosporium haptotylum</name>
    <dbReference type="NCBI Taxonomy" id="1284197"/>
    <lineage>
        <taxon>Eukaryota</taxon>
        <taxon>Fungi</taxon>
        <taxon>Dikarya</taxon>
        <taxon>Ascomycota</taxon>
        <taxon>Pezizomycotina</taxon>
        <taxon>Orbiliomycetes</taxon>
        <taxon>Orbiliales</taxon>
        <taxon>Orbiliaceae</taxon>
        <taxon>Dactylellina</taxon>
    </lineage>
</organism>
<evidence type="ECO:0000313" key="3">
    <source>
        <dbReference type="Proteomes" id="UP000015100"/>
    </source>
</evidence>
<dbReference type="SMART" id="SM00256">
    <property type="entry name" value="FBOX"/>
    <property type="match status" value="1"/>
</dbReference>
<dbReference type="HOGENOM" id="CLU_794578_0_0_1"/>
<keyword evidence="3" id="KW-1185">Reference proteome</keyword>
<dbReference type="InterPro" id="IPR001810">
    <property type="entry name" value="F-box_dom"/>
</dbReference>
<name>S8A2V7_DACHA</name>
<dbReference type="Pfam" id="PF12937">
    <property type="entry name" value="F-box-like"/>
    <property type="match status" value="1"/>
</dbReference>
<dbReference type="OrthoDB" id="5276083at2759"/>
<dbReference type="Gene3D" id="1.20.1280.50">
    <property type="match status" value="1"/>
</dbReference>
<dbReference type="EMBL" id="AQGS01000759">
    <property type="protein sequence ID" value="EPS37069.1"/>
    <property type="molecule type" value="Genomic_DNA"/>
</dbReference>
<feature type="domain" description="F-box" evidence="1">
    <location>
        <begin position="50"/>
        <end position="90"/>
    </location>
</feature>
<dbReference type="AlphaFoldDB" id="S8A2V7"/>
<accession>S8A2V7</accession>
<dbReference type="Proteomes" id="UP000015100">
    <property type="component" value="Unassembled WGS sequence"/>
</dbReference>
<gene>
    <name evidence="2" type="ORF">H072_9290</name>
</gene>
<reference evidence="3" key="2">
    <citation type="submission" date="2013-04" db="EMBL/GenBank/DDBJ databases">
        <title>Genomic mechanisms accounting for the adaptation to parasitism in nematode-trapping fungi.</title>
        <authorList>
            <person name="Ahren D.G."/>
        </authorList>
    </citation>
    <scope>NUCLEOTIDE SEQUENCE [LARGE SCALE GENOMIC DNA]</scope>
    <source>
        <strain evidence="3">CBS 200.50</strain>
    </source>
</reference>
<protein>
    <recommendedName>
        <fullName evidence="1">F-box domain-containing protein</fullName>
    </recommendedName>
</protein>
<comment type="caution">
    <text evidence="2">The sequence shown here is derived from an EMBL/GenBank/DDBJ whole genome shotgun (WGS) entry which is preliminary data.</text>
</comment>
<dbReference type="SUPFAM" id="SSF81383">
    <property type="entry name" value="F-box domain"/>
    <property type="match status" value="1"/>
</dbReference>